<organism evidence="2">
    <name type="scientific">Darwinula stevensoni</name>
    <dbReference type="NCBI Taxonomy" id="69355"/>
    <lineage>
        <taxon>Eukaryota</taxon>
        <taxon>Metazoa</taxon>
        <taxon>Ecdysozoa</taxon>
        <taxon>Arthropoda</taxon>
        <taxon>Crustacea</taxon>
        <taxon>Oligostraca</taxon>
        <taxon>Ostracoda</taxon>
        <taxon>Podocopa</taxon>
        <taxon>Podocopida</taxon>
        <taxon>Darwinulocopina</taxon>
        <taxon>Darwinuloidea</taxon>
        <taxon>Darwinulidae</taxon>
        <taxon>Darwinula</taxon>
    </lineage>
</organism>
<name>A0A7R9A799_9CRUS</name>
<accession>A0A7R9A799</accession>
<gene>
    <name evidence="2" type="ORF">DSTB1V02_LOCUS7039</name>
</gene>
<sequence>MERLQALRSILCENDGFIDVDEFLSHLSAPDTRLILLAQEVDIKKRRGYLDKVHGAFDLLFLQNPVSTCEKLVNVLKRMEMHYVLQLWMAGLDRRWVPLQIIDRATLTGRGPAGTGGDRQGPAGTQSHRRNRAGADEDSLRPWAWIILIARSGLMILRERECGA</sequence>
<dbReference type="EMBL" id="LR900897">
    <property type="protein sequence ID" value="CAD7247205.1"/>
    <property type="molecule type" value="Genomic_DNA"/>
</dbReference>
<dbReference type="Proteomes" id="UP000677054">
    <property type="component" value="Unassembled WGS sequence"/>
</dbReference>
<keyword evidence="3" id="KW-1185">Reference proteome</keyword>
<evidence type="ECO:0000313" key="3">
    <source>
        <dbReference type="Proteomes" id="UP000677054"/>
    </source>
</evidence>
<dbReference type="EMBL" id="CAJPEV010001380">
    <property type="protein sequence ID" value="CAG0892319.1"/>
    <property type="molecule type" value="Genomic_DNA"/>
</dbReference>
<reference evidence="2" key="1">
    <citation type="submission" date="2020-11" db="EMBL/GenBank/DDBJ databases">
        <authorList>
            <person name="Tran Van P."/>
        </authorList>
    </citation>
    <scope>NUCLEOTIDE SEQUENCE</scope>
</reference>
<evidence type="ECO:0000313" key="2">
    <source>
        <dbReference type="EMBL" id="CAD7247205.1"/>
    </source>
</evidence>
<proteinExistence type="predicted"/>
<dbReference type="AlphaFoldDB" id="A0A7R9A799"/>
<feature type="region of interest" description="Disordered" evidence="1">
    <location>
        <begin position="108"/>
        <end position="135"/>
    </location>
</feature>
<evidence type="ECO:0000256" key="1">
    <source>
        <dbReference type="SAM" id="MobiDB-lite"/>
    </source>
</evidence>
<protein>
    <submittedName>
        <fullName evidence="2">Uncharacterized protein</fullName>
    </submittedName>
</protein>